<feature type="transmembrane region" description="Helical" evidence="8">
    <location>
        <begin position="211"/>
        <end position="232"/>
    </location>
</feature>
<dbReference type="Gene3D" id="1.20.1720.10">
    <property type="entry name" value="Multidrug resistance protein D"/>
    <property type="match status" value="1"/>
</dbReference>
<dbReference type="PRINTS" id="PR01036">
    <property type="entry name" value="TCRTETB"/>
</dbReference>
<dbReference type="RefSeq" id="WP_163891347.1">
    <property type="nucleotide sequence ID" value="NZ_JAAFYS010000002.1"/>
</dbReference>
<feature type="transmembrane region" description="Helical" evidence="8">
    <location>
        <begin position="412"/>
        <end position="435"/>
    </location>
</feature>
<reference evidence="10 11" key="1">
    <citation type="submission" date="2020-02" db="EMBL/GenBank/DDBJ databases">
        <title>Pseudoroseicyclus tamarix, sp. nov., isolated from offshore sediment of a Tamarix chinensis forest.</title>
        <authorList>
            <person name="Gai Y."/>
        </authorList>
    </citation>
    <scope>NUCLEOTIDE SEQUENCE [LARGE SCALE GENOMIC DNA]</scope>
    <source>
        <strain evidence="10 11">CLL3-39</strain>
    </source>
</reference>
<dbReference type="Pfam" id="PF07690">
    <property type="entry name" value="MFS_1"/>
    <property type="match status" value="1"/>
</dbReference>
<keyword evidence="5 8" id="KW-0812">Transmembrane</keyword>
<dbReference type="PROSITE" id="PS50850">
    <property type="entry name" value="MFS"/>
    <property type="match status" value="1"/>
</dbReference>
<evidence type="ECO:0000256" key="4">
    <source>
        <dbReference type="ARBA" id="ARBA00022475"/>
    </source>
</evidence>
<dbReference type="GO" id="GO:0005886">
    <property type="term" value="C:plasma membrane"/>
    <property type="evidence" value="ECO:0007669"/>
    <property type="project" value="UniProtKB-SubCell"/>
</dbReference>
<keyword evidence="6 8" id="KW-1133">Transmembrane helix</keyword>
<organism evidence="10 11">
    <name type="scientific">Pseudoroseicyclus tamaricis</name>
    <dbReference type="NCBI Taxonomy" id="2705421"/>
    <lineage>
        <taxon>Bacteria</taxon>
        <taxon>Pseudomonadati</taxon>
        <taxon>Pseudomonadota</taxon>
        <taxon>Alphaproteobacteria</taxon>
        <taxon>Rhodobacterales</taxon>
        <taxon>Paracoccaceae</taxon>
        <taxon>Pseudoroseicyclus</taxon>
    </lineage>
</organism>
<evidence type="ECO:0000256" key="2">
    <source>
        <dbReference type="ARBA" id="ARBA00008537"/>
    </source>
</evidence>
<dbReference type="EMBL" id="JAAGAB010000002">
    <property type="protein sequence ID" value="NDV00651.1"/>
    <property type="molecule type" value="Genomic_DNA"/>
</dbReference>
<protein>
    <submittedName>
        <fullName evidence="10">Multidrug efflux MFS transporter</fullName>
    </submittedName>
</protein>
<sequence>MTSAATNPPSAAPVEDLSGRNRLVITLLLVSTFTVILNETIMSVALPRMMDSLNVTASAAQWLTTAFLLTMAVVIPITGFLLQRFHTRQVFLSAMSFFSLGTLVCALAGGLPMLIVGRVVQAVGTAMMLPLLMTTVMNLVPPESRGKTMGNISIVISVAPAIGPTISGLILNYLHWRWMFWLVLPIGLFALVLGYMRLLNVTEPRKAPLDILSVILSAIGFGGLVYGLSTIGEGAGAREAAMPVWLPLAVGAVVLAVFIWRQLTLGPKGRALLDLRTFKVRVFTVSVIMMALAMMSLFGMIILLPIYMQNVLGLAPLTSGLLLLPGGLIMGLLAPIVGRLFDRIGARKLVVPGAIIVSCALWLMSTFGIETPIAVVLGGHVILSVGLALLFTPLFTSSLGSLPAEFYSHGSAVIGTAQQVSGAAGIALFVSVMAVRAQGEMLAGTDQLAATATGLSAGFTTAALISLGLIAASFFVRRPPDMGGPPAHAPH</sequence>
<comment type="caution">
    <text evidence="10">The sequence shown here is derived from an EMBL/GenBank/DDBJ whole genome shotgun (WGS) entry which is preliminary data.</text>
</comment>
<evidence type="ECO:0000259" key="9">
    <source>
        <dbReference type="PROSITE" id="PS50850"/>
    </source>
</evidence>
<evidence type="ECO:0000256" key="8">
    <source>
        <dbReference type="SAM" id="Phobius"/>
    </source>
</evidence>
<dbReference type="SUPFAM" id="SSF103473">
    <property type="entry name" value="MFS general substrate transporter"/>
    <property type="match status" value="1"/>
</dbReference>
<dbReference type="Gene3D" id="1.20.1250.20">
    <property type="entry name" value="MFS general substrate transporter like domains"/>
    <property type="match status" value="1"/>
</dbReference>
<feature type="transmembrane region" description="Helical" evidence="8">
    <location>
        <begin position="314"/>
        <end position="337"/>
    </location>
</feature>
<feature type="transmembrane region" description="Helical" evidence="8">
    <location>
        <begin position="23"/>
        <end position="47"/>
    </location>
</feature>
<accession>A0A6B2JHA4</accession>
<dbReference type="AlphaFoldDB" id="A0A6B2JHA4"/>
<dbReference type="PANTHER" id="PTHR42718">
    <property type="entry name" value="MAJOR FACILITATOR SUPERFAMILY MULTIDRUG TRANSPORTER MFSC"/>
    <property type="match status" value="1"/>
</dbReference>
<dbReference type="CDD" id="cd17503">
    <property type="entry name" value="MFS_LmrB_MDR_like"/>
    <property type="match status" value="1"/>
</dbReference>
<evidence type="ECO:0000313" key="10">
    <source>
        <dbReference type="EMBL" id="NDV00651.1"/>
    </source>
</evidence>
<feature type="transmembrane region" description="Helical" evidence="8">
    <location>
        <begin position="152"/>
        <end position="174"/>
    </location>
</feature>
<dbReference type="GO" id="GO:0022857">
    <property type="term" value="F:transmembrane transporter activity"/>
    <property type="evidence" value="ECO:0007669"/>
    <property type="project" value="InterPro"/>
</dbReference>
<feature type="transmembrane region" description="Helical" evidence="8">
    <location>
        <begin position="282"/>
        <end position="308"/>
    </location>
</feature>
<evidence type="ECO:0000256" key="7">
    <source>
        <dbReference type="ARBA" id="ARBA00023136"/>
    </source>
</evidence>
<feature type="transmembrane region" description="Helical" evidence="8">
    <location>
        <begin position="373"/>
        <end position="391"/>
    </location>
</feature>
<evidence type="ECO:0000256" key="3">
    <source>
        <dbReference type="ARBA" id="ARBA00022448"/>
    </source>
</evidence>
<dbReference type="InterPro" id="IPR004638">
    <property type="entry name" value="EmrB-like"/>
</dbReference>
<keyword evidence="11" id="KW-1185">Reference proteome</keyword>
<dbReference type="InterPro" id="IPR011701">
    <property type="entry name" value="MFS"/>
</dbReference>
<keyword evidence="7 8" id="KW-0472">Membrane</keyword>
<feature type="transmembrane region" description="Helical" evidence="8">
    <location>
        <begin position="455"/>
        <end position="476"/>
    </location>
</feature>
<feature type="transmembrane region" description="Helical" evidence="8">
    <location>
        <begin position="122"/>
        <end position="140"/>
    </location>
</feature>
<comment type="similarity">
    <text evidence="2">Belongs to the major facilitator superfamily. EmrB family.</text>
</comment>
<dbReference type="Proteomes" id="UP000474757">
    <property type="component" value="Unassembled WGS sequence"/>
</dbReference>
<comment type="subcellular location">
    <subcellularLocation>
        <location evidence="1">Cell membrane</location>
        <topology evidence="1">Multi-pass membrane protein</topology>
    </subcellularLocation>
</comment>
<keyword evidence="4" id="KW-1003">Cell membrane</keyword>
<name>A0A6B2JHA4_9RHOB</name>
<feature type="transmembrane region" description="Helical" evidence="8">
    <location>
        <begin position="59"/>
        <end position="82"/>
    </location>
</feature>
<evidence type="ECO:0000313" key="11">
    <source>
        <dbReference type="Proteomes" id="UP000474757"/>
    </source>
</evidence>
<dbReference type="InterPro" id="IPR036259">
    <property type="entry name" value="MFS_trans_sf"/>
</dbReference>
<feature type="transmembrane region" description="Helical" evidence="8">
    <location>
        <begin position="244"/>
        <end position="261"/>
    </location>
</feature>
<dbReference type="InterPro" id="IPR020846">
    <property type="entry name" value="MFS_dom"/>
</dbReference>
<proteinExistence type="inferred from homology"/>
<keyword evidence="3" id="KW-0813">Transport</keyword>
<evidence type="ECO:0000256" key="6">
    <source>
        <dbReference type="ARBA" id="ARBA00022989"/>
    </source>
</evidence>
<dbReference type="NCBIfam" id="TIGR00711">
    <property type="entry name" value="efflux_EmrB"/>
    <property type="match status" value="1"/>
</dbReference>
<evidence type="ECO:0000256" key="5">
    <source>
        <dbReference type="ARBA" id="ARBA00022692"/>
    </source>
</evidence>
<evidence type="ECO:0000256" key="1">
    <source>
        <dbReference type="ARBA" id="ARBA00004651"/>
    </source>
</evidence>
<dbReference type="PANTHER" id="PTHR42718:SF9">
    <property type="entry name" value="MAJOR FACILITATOR SUPERFAMILY MULTIDRUG TRANSPORTER MFSC"/>
    <property type="match status" value="1"/>
</dbReference>
<gene>
    <name evidence="10" type="ORF">GZA08_06675</name>
</gene>
<feature type="transmembrane region" description="Helical" evidence="8">
    <location>
        <begin position="180"/>
        <end position="199"/>
    </location>
</feature>
<feature type="domain" description="Major facilitator superfamily (MFS) profile" evidence="9">
    <location>
        <begin position="24"/>
        <end position="480"/>
    </location>
</feature>
<feature type="transmembrane region" description="Helical" evidence="8">
    <location>
        <begin position="94"/>
        <end position="116"/>
    </location>
</feature>